<feature type="compositionally biased region" description="Polar residues" evidence="1">
    <location>
        <begin position="137"/>
        <end position="148"/>
    </location>
</feature>
<feature type="region of interest" description="Disordered" evidence="1">
    <location>
        <begin position="97"/>
        <end position="148"/>
    </location>
</feature>
<reference evidence="3" key="1">
    <citation type="submission" date="2016-11" db="UniProtKB">
        <authorList>
            <consortium name="WormBaseParasite"/>
        </authorList>
    </citation>
    <scope>IDENTIFICATION</scope>
</reference>
<feature type="compositionally biased region" description="Basic and acidic residues" evidence="1">
    <location>
        <begin position="66"/>
        <end position="82"/>
    </location>
</feature>
<dbReference type="AlphaFoldDB" id="A0A1I7WCJ7"/>
<feature type="region of interest" description="Disordered" evidence="1">
    <location>
        <begin position="56"/>
        <end position="82"/>
    </location>
</feature>
<feature type="compositionally biased region" description="Polar residues" evidence="1">
    <location>
        <begin position="56"/>
        <end position="65"/>
    </location>
</feature>
<evidence type="ECO:0000313" key="2">
    <source>
        <dbReference type="Proteomes" id="UP000095283"/>
    </source>
</evidence>
<name>A0A1I7WCJ7_HETBA</name>
<evidence type="ECO:0000313" key="3">
    <source>
        <dbReference type="WBParaSite" id="Hba_02443"/>
    </source>
</evidence>
<accession>A0A1I7WCJ7</accession>
<dbReference type="Proteomes" id="UP000095283">
    <property type="component" value="Unplaced"/>
</dbReference>
<keyword evidence="2" id="KW-1185">Reference proteome</keyword>
<evidence type="ECO:0000256" key="1">
    <source>
        <dbReference type="SAM" id="MobiDB-lite"/>
    </source>
</evidence>
<protein>
    <submittedName>
        <fullName evidence="3">Flocculation protein FLO11-like</fullName>
    </submittedName>
</protein>
<organism evidence="2 3">
    <name type="scientific">Heterorhabditis bacteriophora</name>
    <name type="common">Entomopathogenic nematode worm</name>
    <dbReference type="NCBI Taxonomy" id="37862"/>
    <lineage>
        <taxon>Eukaryota</taxon>
        <taxon>Metazoa</taxon>
        <taxon>Ecdysozoa</taxon>
        <taxon>Nematoda</taxon>
        <taxon>Chromadorea</taxon>
        <taxon>Rhabditida</taxon>
        <taxon>Rhabditina</taxon>
        <taxon>Rhabditomorpha</taxon>
        <taxon>Strongyloidea</taxon>
        <taxon>Heterorhabditidae</taxon>
        <taxon>Heterorhabditis</taxon>
    </lineage>
</organism>
<proteinExistence type="predicted"/>
<dbReference type="WBParaSite" id="Hba_02443">
    <property type="protein sequence ID" value="Hba_02443"/>
    <property type="gene ID" value="Hba_02443"/>
</dbReference>
<sequence>MTSTNINLRCMSTSVKVDKGLLPKCTLFTRKLQTVDGMVSLKMTTVDGVASVASTAVPSNTTNSHDAFESSDAPRKEPMGIKRETTTSAGILEVGSLSNAPIHLQPTSATPQPEEIRLSTPQPSALPDSDNDKNRSDQSSTTKTVSTLTALRKQLQKTNYFKKKNERSDQYQTTMGIGVTSMAGLATTSSDRTTDEMIKILKDEKLVKMRYEVPGKFKIMRSRMKKNVMEDIFKEYSQMEALLGEDFVNILGKTENMDGTSEFKLDVIPITEIPEQTVDHVDYELPWM</sequence>